<feature type="compositionally biased region" description="Polar residues" evidence="1">
    <location>
        <begin position="757"/>
        <end position="777"/>
    </location>
</feature>
<dbReference type="AlphaFoldDB" id="A0A1Q9C3I6"/>
<sequence length="806" mass="86001">MGASSPMREVNGIKVCGVGDGKGQQAGGKGACGSYGEKSRPPNDKGGNTGSALGHGGTARPRPRKQADEGGSFGTPATTDFKTEHNQAAPTGIGELRVGTLFCPACFSQRCSSGAASPATGHTGRSKRRDQCSVNGQLRASPQRQAIGDHLDAALIMTVCLEVQVSHQDVCGDSGTSLTADPGSCTFERSTPCPENTRPGAGSDVVTNSIKRTPTAASCRPDGAAVLGRGTIVEAEECARQTVRGGQLCREAAAKRPVCHRARATTRAEFRAGPREFASAWRRTAAHRKEYRAGVCHVMKAPGQGPRTKASAVPDGGLVNIEAQASVTSKVVLETTDKMQHMLGGSKDGDIIEVSQHAFLKVFTELTLKDPLAQRLRLGADVEWWRLAATRRMTDDPTSIQASTIAKGILVWTSLLDGASELLRECARDLRLCKQGRDINERLRRRRPTRRKCDVATRRLTERGGDRLGRRQGRRARQQRSADVSCTIHPFAPLTTIRCAGTRAVSLPQAACEQREASTVFSDDIVEVPSGNELQLLADFTSTFCDDPALRPTHDLTVFTAFSAPPLTLGKPQAGAVLFPDKAGQAFARADATVGSRTKATIGPRERHKALRKYVNHARDFSEKAVTASSDTCSVQSYKGVVVGGERGSGELCRQGSNTQKSGAAPSTQQTLGKLRSPAPRAARPVTLDAVILAERLQTHVLCARATAALANPRQECRSRARGGRRLRGTAVSVQDCSVRTKRAAANLARARMVGKQSPQDAQQATGAASTAERTPRNTILQGEMCEALRQQRHAPAQKLLSLQAT</sequence>
<organism evidence="2 3">
    <name type="scientific">Symbiodinium microadriaticum</name>
    <name type="common">Dinoflagellate</name>
    <name type="synonym">Zooxanthella microadriatica</name>
    <dbReference type="NCBI Taxonomy" id="2951"/>
    <lineage>
        <taxon>Eukaryota</taxon>
        <taxon>Sar</taxon>
        <taxon>Alveolata</taxon>
        <taxon>Dinophyceae</taxon>
        <taxon>Suessiales</taxon>
        <taxon>Symbiodiniaceae</taxon>
        <taxon>Symbiodinium</taxon>
    </lineage>
</organism>
<feature type="compositionally biased region" description="Gly residues" evidence="1">
    <location>
        <begin position="47"/>
        <end position="57"/>
    </location>
</feature>
<feature type="compositionally biased region" description="Polar residues" evidence="1">
    <location>
        <begin position="655"/>
        <end position="672"/>
    </location>
</feature>
<feature type="compositionally biased region" description="Gly residues" evidence="1">
    <location>
        <begin position="18"/>
        <end position="33"/>
    </location>
</feature>
<name>A0A1Q9C3I6_SYMMI</name>
<gene>
    <name evidence="2" type="ORF">AK812_SmicGene42457</name>
</gene>
<evidence type="ECO:0000313" key="3">
    <source>
        <dbReference type="Proteomes" id="UP000186817"/>
    </source>
</evidence>
<feature type="region of interest" description="Disordered" evidence="1">
    <location>
        <begin position="752"/>
        <end position="777"/>
    </location>
</feature>
<protein>
    <submittedName>
        <fullName evidence="2">Uncharacterized protein</fullName>
    </submittedName>
</protein>
<dbReference type="Proteomes" id="UP000186817">
    <property type="component" value="Unassembled WGS sequence"/>
</dbReference>
<dbReference type="EMBL" id="LSRX01001760">
    <property type="protein sequence ID" value="OLP77477.1"/>
    <property type="molecule type" value="Genomic_DNA"/>
</dbReference>
<feature type="region of interest" description="Disordered" evidence="1">
    <location>
        <begin position="114"/>
        <end position="134"/>
    </location>
</feature>
<comment type="caution">
    <text evidence="2">The sequence shown here is derived from an EMBL/GenBank/DDBJ whole genome shotgun (WGS) entry which is preliminary data.</text>
</comment>
<feature type="region of interest" description="Disordered" evidence="1">
    <location>
        <begin position="650"/>
        <end position="681"/>
    </location>
</feature>
<accession>A0A1Q9C3I6</accession>
<evidence type="ECO:0000313" key="2">
    <source>
        <dbReference type="EMBL" id="OLP77477.1"/>
    </source>
</evidence>
<keyword evidence="3" id="KW-1185">Reference proteome</keyword>
<feature type="region of interest" description="Disordered" evidence="1">
    <location>
        <begin position="1"/>
        <end position="84"/>
    </location>
</feature>
<evidence type="ECO:0000256" key="1">
    <source>
        <dbReference type="SAM" id="MobiDB-lite"/>
    </source>
</evidence>
<reference evidence="2 3" key="1">
    <citation type="submission" date="2016-02" db="EMBL/GenBank/DDBJ databases">
        <title>Genome analysis of coral dinoflagellate symbionts highlights evolutionary adaptations to a symbiotic lifestyle.</title>
        <authorList>
            <person name="Aranda M."/>
            <person name="Li Y."/>
            <person name="Liew Y.J."/>
            <person name="Baumgarten S."/>
            <person name="Simakov O."/>
            <person name="Wilson M."/>
            <person name="Piel J."/>
            <person name="Ashoor H."/>
            <person name="Bougouffa S."/>
            <person name="Bajic V.B."/>
            <person name="Ryu T."/>
            <person name="Ravasi T."/>
            <person name="Bayer T."/>
            <person name="Micklem G."/>
            <person name="Kim H."/>
            <person name="Bhak J."/>
            <person name="Lajeunesse T.C."/>
            <person name="Voolstra C.R."/>
        </authorList>
    </citation>
    <scope>NUCLEOTIDE SEQUENCE [LARGE SCALE GENOMIC DNA]</scope>
    <source>
        <strain evidence="2 3">CCMP2467</strain>
    </source>
</reference>
<proteinExistence type="predicted"/>